<name>A0ABV4WGF0_9CYAN</name>
<comment type="caution">
    <text evidence="1">The sequence shown here is derived from an EMBL/GenBank/DDBJ whole genome shotgun (WGS) entry which is preliminary data.</text>
</comment>
<gene>
    <name evidence="1" type="ORF">ACE1CA_06440</name>
</gene>
<evidence type="ECO:0000313" key="1">
    <source>
        <dbReference type="EMBL" id="MFB2834156.1"/>
    </source>
</evidence>
<keyword evidence="2" id="KW-1185">Reference proteome</keyword>
<protein>
    <submittedName>
        <fullName evidence="1">Uncharacterized protein</fullName>
    </submittedName>
</protein>
<accession>A0ABV4WGF0</accession>
<organism evidence="1 2">
    <name type="scientific">Floridaenema evergladense BLCC-F167</name>
    <dbReference type="NCBI Taxonomy" id="3153639"/>
    <lineage>
        <taxon>Bacteria</taxon>
        <taxon>Bacillati</taxon>
        <taxon>Cyanobacteriota</taxon>
        <taxon>Cyanophyceae</taxon>
        <taxon>Oscillatoriophycideae</taxon>
        <taxon>Aerosakkonematales</taxon>
        <taxon>Aerosakkonemataceae</taxon>
        <taxon>Floridanema</taxon>
        <taxon>Floridanema evergladense</taxon>
    </lineage>
</organism>
<dbReference type="RefSeq" id="WP_413276597.1">
    <property type="nucleotide sequence ID" value="NZ_JBHFNT010000054.1"/>
</dbReference>
<dbReference type="Proteomes" id="UP001576780">
    <property type="component" value="Unassembled WGS sequence"/>
</dbReference>
<sequence>MISEEYLAHEFAKIVDRMHPRLGKLLQSCYVKVVEFSVKRLKKRFYYITIYCPDNLIPELQSEKSLLKDIAENMGLVDVSCLNASKLLRDPLSQLKQENPHLWMELYWIATHFK</sequence>
<proteinExistence type="predicted"/>
<dbReference type="EMBL" id="JBHFNT010000054">
    <property type="protein sequence ID" value="MFB2834156.1"/>
    <property type="molecule type" value="Genomic_DNA"/>
</dbReference>
<evidence type="ECO:0000313" key="2">
    <source>
        <dbReference type="Proteomes" id="UP001576780"/>
    </source>
</evidence>
<reference evidence="1 2" key="1">
    <citation type="submission" date="2024-09" db="EMBL/GenBank/DDBJ databases">
        <title>Floridaenema gen nov. (Aerosakkonemataceae, Aerosakkonematales ord. nov., Cyanobacteria) from benthic tropical and subtropical fresh waters, with the description of four new species.</title>
        <authorList>
            <person name="Moretto J.A."/>
            <person name="Berthold D.E."/>
            <person name="Lefler F.W."/>
            <person name="Huang I.-S."/>
            <person name="Laughinghouse H. IV."/>
        </authorList>
    </citation>
    <scope>NUCLEOTIDE SEQUENCE [LARGE SCALE GENOMIC DNA]</scope>
    <source>
        <strain evidence="1 2">BLCC-F167</strain>
    </source>
</reference>